<gene>
    <name evidence="1" type="primary">higB-2</name>
    <name evidence="1" type="ORF">HC248_01359</name>
</gene>
<dbReference type="Pfam" id="PF06296">
    <property type="entry name" value="RelE"/>
    <property type="match status" value="1"/>
</dbReference>
<dbReference type="EMBL" id="CP051461">
    <property type="protein sequence ID" value="QJC56075.1"/>
    <property type="molecule type" value="Genomic_DNA"/>
</dbReference>
<dbReference type="RefSeq" id="WP_168921837.1">
    <property type="nucleotide sequence ID" value="NZ_CP051461.1"/>
</dbReference>
<dbReference type="KEGG" id="pvac:HC248_01359"/>
<dbReference type="InterPro" id="IPR009387">
    <property type="entry name" value="HigB-2"/>
</dbReference>
<evidence type="ECO:0000313" key="1">
    <source>
        <dbReference type="EMBL" id="QJC56075.1"/>
    </source>
</evidence>
<dbReference type="PIRSF" id="PIRSF039032">
    <property type="entry name" value="HigB-2"/>
    <property type="match status" value="1"/>
</dbReference>
<sequence length="122" mass="14104">MSYLTVAELPEFIRTAQKLLTDIERQVIILYLAEHPKMGDLMEGTGGVRKLRWGRGSQGKSGGVRVIYYFYDEALPLYLLTLFAKGEQSNLSKAERNELADLVKILVKTWQRKNHEYPFREP</sequence>
<accession>A0A6H2H885</accession>
<proteinExistence type="predicted"/>
<dbReference type="AlphaFoldDB" id="A0A6H2H885"/>
<reference evidence="1 2" key="1">
    <citation type="submission" date="2020-04" db="EMBL/GenBank/DDBJ databases">
        <title>Complete genome of a Psychrophilic, Marine, Gas Vacuolate Bacterium Polaromonas vacuolata KCTC 22033T.</title>
        <authorList>
            <person name="Hwang K."/>
            <person name="Kim K.M."/>
        </authorList>
    </citation>
    <scope>NUCLEOTIDE SEQUENCE [LARGE SCALE GENOMIC DNA]</scope>
    <source>
        <strain evidence="1 2">KCTC 22033</strain>
    </source>
</reference>
<protein>
    <submittedName>
        <fullName evidence="1">Toxin HigB-2</fullName>
    </submittedName>
</protein>
<dbReference type="Proteomes" id="UP000502041">
    <property type="component" value="Chromosome"/>
</dbReference>
<organism evidence="1 2">
    <name type="scientific">Polaromonas vacuolata</name>
    <dbReference type="NCBI Taxonomy" id="37448"/>
    <lineage>
        <taxon>Bacteria</taxon>
        <taxon>Pseudomonadati</taxon>
        <taxon>Pseudomonadota</taxon>
        <taxon>Betaproteobacteria</taxon>
        <taxon>Burkholderiales</taxon>
        <taxon>Comamonadaceae</taxon>
        <taxon>Polaromonas</taxon>
    </lineage>
</organism>
<keyword evidence="2" id="KW-1185">Reference proteome</keyword>
<evidence type="ECO:0000313" key="2">
    <source>
        <dbReference type="Proteomes" id="UP000502041"/>
    </source>
</evidence>
<name>A0A6H2H885_9BURK</name>